<dbReference type="InterPro" id="IPR035976">
    <property type="entry name" value="Sushi/SCR/CCP_sf"/>
</dbReference>
<dbReference type="AlphaFoldDB" id="A0A8T1TH73"/>
<keyword evidence="8" id="KW-1185">Reference proteome</keyword>
<feature type="non-terminal residue" evidence="7">
    <location>
        <position position="134"/>
    </location>
</feature>
<evidence type="ECO:0000256" key="3">
    <source>
        <dbReference type="ARBA" id="ARBA00023157"/>
    </source>
</evidence>
<dbReference type="InterPro" id="IPR053298">
    <property type="entry name" value="Sushi_domain_protein"/>
</dbReference>
<dbReference type="PROSITE" id="PS50923">
    <property type="entry name" value="SUSHI"/>
    <property type="match status" value="1"/>
</dbReference>
<comment type="caution">
    <text evidence="7">The sequence shown here is derived from an EMBL/GenBank/DDBJ whole genome shotgun (WGS) entry which is preliminary data.</text>
</comment>
<evidence type="ECO:0000256" key="1">
    <source>
        <dbReference type="ARBA" id="ARBA00022659"/>
    </source>
</evidence>
<keyword evidence="2" id="KW-0732">Signal</keyword>
<organism evidence="7 8">
    <name type="scientific">Chelydra serpentina</name>
    <name type="common">Snapping turtle</name>
    <name type="synonym">Testudo serpentina</name>
    <dbReference type="NCBI Taxonomy" id="8475"/>
    <lineage>
        <taxon>Eukaryota</taxon>
        <taxon>Metazoa</taxon>
        <taxon>Chordata</taxon>
        <taxon>Craniata</taxon>
        <taxon>Vertebrata</taxon>
        <taxon>Euteleostomi</taxon>
        <taxon>Archelosauria</taxon>
        <taxon>Testudinata</taxon>
        <taxon>Testudines</taxon>
        <taxon>Cryptodira</taxon>
        <taxon>Durocryptodira</taxon>
        <taxon>Americhelydia</taxon>
        <taxon>Chelydroidea</taxon>
        <taxon>Chelydridae</taxon>
        <taxon>Chelydra</taxon>
    </lineage>
</organism>
<gene>
    <name evidence="7" type="ORF">G0U57_015829</name>
</gene>
<protein>
    <submittedName>
        <fullName evidence="7">Sushi domain containing 5</fullName>
    </submittedName>
</protein>
<reference evidence="7 8" key="1">
    <citation type="journal article" date="2020" name="G3 (Bethesda)">
        <title>Draft Genome of the Common Snapping Turtle, Chelydra serpentina, a Model for Phenotypic Plasticity in Reptiles.</title>
        <authorList>
            <person name="Das D."/>
            <person name="Singh S.K."/>
            <person name="Bierstedt J."/>
            <person name="Erickson A."/>
            <person name="Galli G.L.J."/>
            <person name="Crossley D.A. 2nd"/>
            <person name="Rhen T."/>
        </authorList>
    </citation>
    <scope>NUCLEOTIDE SEQUENCE [LARGE SCALE GENOMIC DNA]</scope>
    <source>
        <strain evidence="7">KW</strain>
    </source>
</reference>
<accession>A0A8T1TH73</accession>
<dbReference type="EMBL" id="JAHGAV010000004">
    <property type="protein sequence ID" value="KAG6940427.1"/>
    <property type="molecule type" value="Genomic_DNA"/>
</dbReference>
<feature type="non-terminal residue" evidence="7">
    <location>
        <position position="1"/>
    </location>
</feature>
<dbReference type="FunFam" id="2.10.70.10:FF:000050">
    <property type="entry name" value="sushi domain-containing protein 5"/>
    <property type="match status" value="1"/>
</dbReference>
<dbReference type="InterPro" id="IPR000436">
    <property type="entry name" value="Sushi_SCR_CCP_dom"/>
</dbReference>
<feature type="compositionally biased region" description="Basic and acidic residues" evidence="5">
    <location>
        <begin position="96"/>
        <end position="110"/>
    </location>
</feature>
<feature type="compositionally biased region" description="Basic and acidic residues" evidence="5">
    <location>
        <begin position="65"/>
        <end position="87"/>
    </location>
</feature>
<evidence type="ECO:0000313" key="8">
    <source>
        <dbReference type="Proteomes" id="UP000765507"/>
    </source>
</evidence>
<dbReference type="PANTHER" id="PTHR32493">
    <property type="entry name" value="SUSHI DOMAIN-CONTAINING PROTEIN 5"/>
    <property type="match status" value="1"/>
</dbReference>
<name>A0A8T1TH73_CHESE</name>
<dbReference type="OrthoDB" id="9936131at2759"/>
<dbReference type="Proteomes" id="UP000765507">
    <property type="component" value="Unassembled WGS sequence"/>
</dbReference>
<dbReference type="GO" id="GO:0007219">
    <property type="term" value="P:Notch signaling pathway"/>
    <property type="evidence" value="ECO:0007669"/>
    <property type="project" value="TreeGrafter"/>
</dbReference>
<evidence type="ECO:0000256" key="4">
    <source>
        <dbReference type="PROSITE-ProRule" id="PRU00302"/>
    </source>
</evidence>
<dbReference type="PANTHER" id="PTHR32493:SF0">
    <property type="entry name" value="SUSHI DOMAIN-CONTAINING PROTEIN 5"/>
    <property type="match status" value="1"/>
</dbReference>
<evidence type="ECO:0000259" key="6">
    <source>
        <dbReference type="PROSITE" id="PS50923"/>
    </source>
</evidence>
<dbReference type="Pfam" id="PF00084">
    <property type="entry name" value="Sushi"/>
    <property type="match status" value="1"/>
</dbReference>
<keyword evidence="1 4" id="KW-0768">Sushi</keyword>
<feature type="region of interest" description="Disordered" evidence="5">
    <location>
        <begin position="65"/>
        <end position="134"/>
    </location>
</feature>
<dbReference type="SUPFAM" id="SSF57535">
    <property type="entry name" value="Complement control module/SCR domain"/>
    <property type="match status" value="1"/>
</dbReference>
<comment type="caution">
    <text evidence="4">Lacks conserved residue(s) required for the propagation of feature annotation.</text>
</comment>
<feature type="domain" description="Sushi" evidence="6">
    <location>
        <begin position="1"/>
        <end position="56"/>
    </location>
</feature>
<evidence type="ECO:0000313" key="7">
    <source>
        <dbReference type="EMBL" id="KAG6940427.1"/>
    </source>
</evidence>
<keyword evidence="3" id="KW-1015">Disulfide bond</keyword>
<sequence>PSFPHTILHGHTGFEMGDELLYVCAQGYVMGNKETAFTLLCDSCGEWYGQVQACVKDETEAHIDYEDNFPDDRSMPVAEHEEERGKEEGEEEQEQEFSHPKDTEAERVGSSKDVTQDIDSTEKGSKAPTESPVS</sequence>
<evidence type="ECO:0000256" key="5">
    <source>
        <dbReference type="SAM" id="MobiDB-lite"/>
    </source>
</evidence>
<evidence type="ECO:0000256" key="2">
    <source>
        <dbReference type="ARBA" id="ARBA00022729"/>
    </source>
</evidence>
<dbReference type="Gene3D" id="2.10.70.10">
    <property type="entry name" value="Complement Module, domain 1"/>
    <property type="match status" value="1"/>
</dbReference>
<proteinExistence type="predicted"/>